<dbReference type="RefSeq" id="WP_171834467.1">
    <property type="nucleotide sequence ID" value="NZ_CP053708.1"/>
</dbReference>
<dbReference type="AlphaFoldDB" id="A0A6M8HM62"/>
<accession>A0A6M8HM62</accession>
<dbReference type="Gene3D" id="3.30.70.1060">
    <property type="entry name" value="Dimeric alpha+beta barrel"/>
    <property type="match status" value="1"/>
</dbReference>
<dbReference type="Proteomes" id="UP000500767">
    <property type="component" value="Chromosome"/>
</dbReference>
<dbReference type="EMBL" id="CP053708">
    <property type="protein sequence ID" value="QKE89473.1"/>
    <property type="molecule type" value="Genomic_DNA"/>
</dbReference>
<organism evidence="3 4">
    <name type="scientific">Lichenicola cladoniae</name>
    <dbReference type="NCBI Taxonomy" id="1484109"/>
    <lineage>
        <taxon>Bacteria</taxon>
        <taxon>Pseudomonadati</taxon>
        <taxon>Pseudomonadota</taxon>
        <taxon>Alphaproteobacteria</taxon>
        <taxon>Acetobacterales</taxon>
        <taxon>Acetobacteraceae</taxon>
        <taxon>Lichenicola</taxon>
    </lineage>
</organism>
<reference evidence="3 4" key="1">
    <citation type="journal article" date="2014" name="World J. Microbiol. Biotechnol.">
        <title>Biodiversity and physiological characteristics of Antarctic and Arctic lichens-associated bacteria.</title>
        <authorList>
            <person name="Lee Y.M."/>
            <person name="Kim E.H."/>
            <person name="Lee H.K."/>
            <person name="Hong S.G."/>
        </authorList>
    </citation>
    <scope>NUCLEOTIDE SEQUENCE [LARGE SCALE GENOMIC DNA]</scope>
    <source>
        <strain evidence="3 4">PAMC 26569</strain>
    </source>
</reference>
<dbReference type="PANTHER" id="PTHR33606:SF3">
    <property type="entry name" value="PROTEIN YCII"/>
    <property type="match status" value="1"/>
</dbReference>
<protein>
    <submittedName>
        <fullName evidence="3">YciI family protein</fullName>
    </submittedName>
</protein>
<dbReference type="InterPro" id="IPR005545">
    <property type="entry name" value="YCII"/>
</dbReference>
<feature type="domain" description="YCII-related" evidence="2">
    <location>
        <begin position="1"/>
        <end position="84"/>
    </location>
</feature>
<dbReference type="InterPro" id="IPR051807">
    <property type="entry name" value="Sec-metab_biosynth-assoc"/>
</dbReference>
<dbReference type="SUPFAM" id="SSF54909">
    <property type="entry name" value="Dimeric alpha+beta barrel"/>
    <property type="match status" value="1"/>
</dbReference>
<dbReference type="Pfam" id="PF03795">
    <property type="entry name" value="YCII"/>
    <property type="match status" value="1"/>
</dbReference>
<evidence type="ECO:0000313" key="4">
    <source>
        <dbReference type="Proteomes" id="UP000500767"/>
    </source>
</evidence>
<proteinExistence type="inferred from homology"/>
<name>A0A6M8HM62_9PROT</name>
<evidence type="ECO:0000259" key="2">
    <source>
        <dbReference type="Pfam" id="PF03795"/>
    </source>
</evidence>
<comment type="similarity">
    <text evidence="1">Belongs to the YciI family.</text>
</comment>
<dbReference type="KEGG" id="lck:HN018_04945"/>
<sequence>MLFAIICSDRPNSLDTRLAAREAHLRYLSTYVDRIVHAGPMLDLAGRACGSLLIIDVEDRAAAEGFAASDPYADVNLFESVVIRGYRAVFRDGALAE</sequence>
<dbReference type="PANTHER" id="PTHR33606">
    <property type="entry name" value="PROTEIN YCII"/>
    <property type="match status" value="1"/>
</dbReference>
<evidence type="ECO:0000313" key="3">
    <source>
        <dbReference type="EMBL" id="QKE89473.1"/>
    </source>
</evidence>
<evidence type="ECO:0000256" key="1">
    <source>
        <dbReference type="ARBA" id="ARBA00007689"/>
    </source>
</evidence>
<dbReference type="InterPro" id="IPR011008">
    <property type="entry name" value="Dimeric_a/b-barrel"/>
</dbReference>
<keyword evidence="4" id="KW-1185">Reference proteome</keyword>
<gene>
    <name evidence="3" type="ORF">HN018_04945</name>
</gene>